<keyword evidence="11 17" id="KW-0472">Membrane</keyword>
<dbReference type="GO" id="GO:0006508">
    <property type="term" value="P:proteolysis"/>
    <property type="evidence" value="ECO:0007669"/>
    <property type="project" value="UniProtKB-KW"/>
</dbReference>
<dbReference type="GO" id="GO:0030288">
    <property type="term" value="C:outer membrane-bounded periplasmic space"/>
    <property type="evidence" value="ECO:0007669"/>
    <property type="project" value="TreeGrafter"/>
</dbReference>
<dbReference type="GO" id="GO:0008360">
    <property type="term" value="P:regulation of cell shape"/>
    <property type="evidence" value="ECO:0007669"/>
    <property type="project" value="UniProtKB-KW"/>
</dbReference>
<keyword evidence="2" id="KW-0121">Carboxypeptidase</keyword>
<evidence type="ECO:0000256" key="3">
    <source>
        <dbReference type="ARBA" id="ARBA00022670"/>
    </source>
</evidence>
<dbReference type="GO" id="GO:0008658">
    <property type="term" value="F:penicillin binding"/>
    <property type="evidence" value="ECO:0007669"/>
    <property type="project" value="InterPro"/>
</dbReference>
<sequence>MGELQLRKDIYVRKKKHLSRRESIRWTERQGRTKLVWLKWFLLGFMVMLIISVISIAAILLSVKTLPIENMNDVDYSSVIYDRNGHEAARLGTEEQEYLSLDQIEKLNPDLPRAIVKVEDQRFFQHHGIDWGGILRAIWANIKAGGKAEGGSTITMQVARNVVLEDQTKSFFRKLKEMKAAWELEEKYDKRKILETYLNHIDFGYQVKGVQMASKIYFGKDLTRQKLEPHEIALLAGLPKAPYGYNPYGTKEQQEKALKRRNVVLMKMAENSTLPPLITTHQKEAYQKKDLGVNKKYLQRYLRPKDFGAYKNLIREEMKERYHIQEEELISDGYRIYTGMNPVAQRVVEQALKDEHLFKNNQNEKWINAAVIMIHPQNGRIEAIGGGRNYHAGNNNWALQPIQPGTVIQPLTVFAPAVQIRGMNEYSKIRSSLGGRSISFGKVVARSLREPAISVLRQSVTVKHAFAYGKLLGFPLSEHEQTMTSLAMGYWNQGISPKDLAQAYTVFPNQGKKVKAHAIIKVVDNQGNEVKPRKGQEIDEWGNPERVFQSRTAWYMTRMLKDAVMDPKGMAVQARIQDGRPVAGYSGSLPNKDNGWFVGFTPDLVTAVAVFNETYENRRGKAEITGETIPARIFSRVMSDALKGKEMQWFQKPNGVKDPKPLIPKLSTPPKTKVPVFQQESSDSQKPSRPVHSEDPPGSEEPVEPEPSTPPNHEEPDNGNFEIPDILPNRRR</sequence>
<keyword evidence="5" id="KW-0808">Transferase</keyword>
<evidence type="ECO:0000313" key="20">
    <source>
        <dbReference type="EMBL" id="SFI72794.1"/>
    </source>
</evidence>
<evidence type="ECO:0000256" key="6">
    <source>
        <dbReference type="ARBA" id="ARBA00022692"/>
    </source>
</evidence>
<keyword evidence="21" id="KW-1185">Reference proteome</keyword>
<dbReference type="PANTHER" id="PTHR32282">
    <property type="entry name" value="BINDING PROTEIN TRANSPEPTIDASE, PUTATIVE-RELATED"/>
    <property type="match status" value="1"/>
</dbReference>
<dbReference type="InterPro" id="IPR001264">
    <property type="entry name" value="Glyco_trans_51"/>
</dbReference>
<evidence type="ECO:0000256" key="15">
    <source>
        <dbReference type="ARBA" id="ARBA00049902"/>
    </source>
</evidence>
<evidence type="ECO:0000259" key="19">
    <source>
        <dbReference type="Pfam" id="PF00912"/>
    </source>
</evidence>
<dbReference type="Gene3D" id="3.40.710.10">
    <property type="entry name" value="DD-peptidase/beta-lactamase superfamily"/>
    <property type="match status" value="1"/>
</dbReference>
<gene>
    <name evidence="20" type="ORF">SAMN05421852_101490</name>
</gene>
<keyword evidence="9" id="KW-0573">Peptidoglycan synthesis</keyword>
<evidence type="ECO:0000256" key="2">
    <source>
        <dbReference type="ARBA" id="ARBA00022645"/>
    </source>
</evidence>
<dbReference type="OrthoDB" id="9766909at2"/>
<keyword evidence="7" id="KW-0378">Hydrolase</keyword>
<dbReference type="GO" id="GO:0008955">
    <property type="term" value="F:peptidoglycan glycosyltransferase activity"/>
    <property type="evidence" value="ECO:0007669"/>
    <property type="project" value="UniProtKB-EC"/>
</dbReference>
<evidence type="ECO:0000256" key="17">
    <source>
        <dbReference type="SAM" id="Phobius"/>
    </source>
</evidence>
<feature type="domain" description="Penicillin-binding protein transpeptidase" evidence="18">
    <location>
        <begin position="480"/>
        <end position="638"/>
    </location>
</feature>
<keyword evidence="3" id="KW-0645">Protease</keyword>
<evidence type="ECO:0000256" key="16">
    <source>
        <dbReference type="SAM" id="MobiDB-lite"/>
    </source>
</evidence>
<feature type="region of interest" description="Disordered" evidence="16">
    <location>
        <begin position="650"/>
        <end position="732"/>
    </location>
</feature>
<evidence type="ECO:0000256" key="4">
    <source>
        <dbReference type="ARBA" id="ARBA00022676"/>
    </source>
</evidence>
<dbReference type="SUPFAM" id="SSF53955">
    <property type="entry name" value="Lysozyme-like"/>
    <property type="match status" value="1"/>
</dbReference>
<dbReference type="RefSeq" id="WP_093227639.1">
    <property type="nucleotide sequence ID" value="NZ_FORR01000001.1"/>
</dbReference>
<dbReference type="InterPro" id="IPR023346">
    <property type="entry name" value="Lysozyme-like_dom_sf"/>
</dbReference>
<keyword evidence="8" id="KW-0133">Cell shape</keyword>
<evidence type="ECO:0000256" key="14">
    <source>
        <dbReference type="ARBA" id="ARBA00034000"/>
    </source>
</evidence>
<keyword evidence="4" id="KW-0328">Glycosyltransferase</keyword>
<evidence type="ECO:0000256" key="7">
    <source>
        <dbReference type="ARBA" id="ARBA00022801"/>
    </source>
</evidence>
<evidence type="ECO:0000313" key="21">
    <source>
        <dbReference type="Proteomes" id="UP000199545"/>
    </source>
</evidence>
<evidence type="ECO:0000256" key="10">
    <source>
        <dbReference type="ARBA" id="ARBA00022989"/>
    </source>
</evidence>
<proteinExistence type="predicted"/>
<dbReference type="InterPro" id="IPR012338">
    <property type="entry name" value="Beta-lactam/transpept-like"/>
</dbReference>
<name>A0A1I3KK64_9BACL</name>
<organism evidence="20 21">
    <name type="scientific">Thermoflavimicrobium dichotomicum</name>
    <dbReference type="NCBI Taxonomy" id="46223"/>
    <lineage>
        <taxon>Bacteria</taxon>
        <taxon>Bacillati</taxon>
        <taxon>Bacillota</taxon>
        <taxon>Bacilli</taxon>
        <taxon>Bacillales</taxon>
        <taxon>Thermoactinomycetaceae</taxon>
        <taxon>Thermoflavimicrobium</taxon>
    </lineage>
</organism>
<keyword evidence="6 17" id="KW-0812">Transmembrane</keyword>
<dbReference type="PANTHER" id="PTHR32282:SF32">
    <property type="entry name" value="PENICILLIN-BINDING PROTEIN 2A"/>
    <property type="match status" value="1"/>
</dbReference>
<evidence type="ECO:0000256" key="5">
    <source>
        <dbReference type="ARBA" id="ARBA00022679"/>
    </source>
</evidence>
<comment type="catalytic activity">
    <reaction evidence="14">
        <text>Preferential cleavage: (Ac)2-L-Lys-D-Ala-|-D-Ala. Also transpeptidation of peptidyl-alanyl moieties that are N-acyl substituents of D-alanine.</text>
        <dbReference type="EC" id="3.4.16.4"/>
    </reaction>
</comment>
<dbReference type="GO" id="GO:0009252">
    <property type="term" value="P:peptidoglycan biosynthetic process"/>
    <property type="evidence" value="ECO:0007669"/>
    <property type="project" value="UniProtKB-KW"/>
</dbReference>
<dbReference type="AlphaFoldDB" id="A0A1I3KK64"/>
<dbReference type="InterPro" id="IPR050396">
    <property type="entry name" value="Glycosyltr_51/Transpeptidase"/>
</dbReference>
<dbReference type="InterPro" id="IPR036950">
    <property type="entry name" value="PBP_transglycosylase"/>
</dbReference>
<feature type="compositionally biased region" description="Polar residues" evidence="16">
    <location>
        <begin position="678"/>
        <end position="687"/>
    </location>
</feature>
<accession>A0A1I3KK64</accession>
<dbReference type="Proteomes" id="UP000199545">
    <property type="component" value="Unassembled WGS sequence"/>
</dbReference>
<dbReference type="SUPFAM" id="SSF56601">
    <property type="entry name" value="beta-lactamase/transpeptidase-like"/>
    <property type="match status" value="1"/>
</dbReference>
<dbReference type="Pfam" id="PF00912">
    <property type="entry name" value="Transgly"/>
    <property type="match status" value="1"/>
</dbReference>
<evidence type="ECO:0000256" key="11">
    <source>
        <dbReference type="ARBA" id="ARBA00023136"/>
    </source>
</evidence>
<keyword evidence="13" id="KW-0961">Cell wall biogenesis/degradation</keyword>
<dbReference type="Pfam" id="PF00905">
    <property type="entry name" value="Transpeptidase"/>
    <property type="match status" value="1"/>
</dbReference>
<dbReference type="GO" id="GO:0071555">
    <property type="term" value="P:cell wall organization"/>
    <property type="evidence" value="ECO:0007669"/>
    <property type="project" value="UniProtKB-KW"/>
</dbReference>
<evidence type="ECO:0000256" key="8">
    <source>
        <dbReference type="ARBA" id="ARBA00022960"/>
    </source>
</evidence>
<protein>
    <submittedName>
        <fullName evidence="20">Penicillin-binding protein 2A</fullName>
    </submittedName>
</protein>
<keyword evidence="1" id="KW-1003">Cell membrane</keyword>
<comment type="catalytic activity">
    <reaction evidence="15">
        <text>[GlcNAc-(1-&gt;4)-Mur2Ac(oyl-L-Ala-gamma-D-Glu-L-Lys-D-Ala-D-Ala)](n)-di-trans,octa-cis-undecaprenyl diphosphate + beta-D-GlcNAc-(1-&gt;4)-Mur2Ac(oyl-L-Ala-gamma-D-Glu-L-Lys-D-Ala-D-Ala)-di-trans,octa-cis-undecaprenyl diphosphate = [GlcNAc-(1-&gt;4)-Mur2Ac(oyl-L-Ala-gamma-D-Glu-L-Lys-D-Ala-D-Ala)](n+1)-di-trans,octa-cis-undecaprenyl diphosphate + di-trans,octa-cis-undecaprenyl diphosphate + H(+)</text>
        <dbReference type="Rhea" id="RHEA:23708"/>
        <dbReference type="Rhea" id="RHEA-COMP:9602"/>
        <dbReference type="Rhea" id="RHEA-COMP:9603"/>
        <dbReference type="ChEBI" id="CHEBI:15378"/>
        <dbReference type="ChEBI" id="CHEBI:58405"/>
        <dbReference type="ChEBI" id="CHEBI:60033"/>
        <dbReference type="ChEBI" id="CHEBI:78435"/>
        <dbReference type="EC" id="2.4.99.28"/>
    </reaction>
</comment>
<evidence type="ECO:0000259" key="18">
    <source>
        <dbReference type="Pfam" id="PF00905"/>
    </source>
</evidence>
<dbReference type="InterPro" id="IPR001460">
    <property type="entry name" value="PCN-bd_Tpept"/>
</dbReference>
<evidence type="ECO:0000256" key="13">
    <source>
        <dbReference type="ARBA" id="ARBA00023316"/>
    </source>
</evidence>
<feature type="transmembrane region" description="Helical" evidence="17">
    <location>
        <begin position="40"/>
        <end position="63"/>
    </location>
</feature>
<evidence type="ECO:0000256" key="9">
    <source>
        <dbReference type="ARBA" id="ARBA00022984"/>
    </source>
</evidence>
<dbReference type="STRING" id="46223.SAMN05421852_101490"/>
<keyword evidence="10 17" id="KW-1133">Transmembrane helix</keyword>
<reference evidence="20 21" key="1">
    <citation type="submission" date="2016-10" db="EMBL/GenBank/DDBJ databases">
        <authorList>
            <person name="de Groot N.N."/>
        </authorList>
    </citation>
    <scope>NUCLEOTIDE SEQUENCE [LARGE SCALE GENOMIC DNA]</scope>
    <source>
        <strain evidence="20 21">DSM 44778</strain>
    </source>
</reference>
<keyword evidence="12" id="KW-0511">Multifunctional enzyme</keyword>
<evidence type="ECO:0000256" key="12">
    <source>
        <dbReference type="ARBA" id="ARBA00023268"/>
    </source>
</evidence>
<dbReference type="GO" id="GO:0009002">
    <property type="term" value="F:serine-type D-Ala-D-Ala carboxypeptidase activity"/>
    <property type="evidence" value="ECO:0007669"/>
    <property type="project" value="UniProtKB-EC"/>
</dbReference>
<evidence type="ECO:0000256" key="1">
    <source>
        <dbReference type="ARBA" id="ARBA00022475"/>
    </source>
</evidence>
<feature type="domain" description="Glycosyl transferase family 51" evidence="19">
    <location>
        <begin position="88"/>
        <end position="268"/>
    </location>
</feature>
<dbReference type="EMBL" id="FORR01000001">
    <property type="protein sequence ID" value="SFI72794.1"/>
    <property type="molecule type" value="Genomic_DNA"/>
</dbReference>
<dbReference type="Gene3D" id="1.10.3810.10">
    <property type="entry name" value="Biosynthetic peptidoglycan transglycosylase-like"/>
    <property type="match status" value="1"/>
</dbReference>